<reference evidence="3" key="1">
    <citation type="submission" date="2020-08" db="EMBL/GenBank/DDBJ databases">
        <title>Multicomponent nature underlies the extraordinary mechanical properties of spider dragline silk.</title>
        <authorList>
            <person name="Kono N."/>
            <person name="Nakamura H."/>
            <person name="Mori M."/>
            <person name="Yoshida Y."/>
            <person name="Ohtoshi R."/>
            <person name="Malay A.D."/>
            <person name="Moran D.A.P."/>
            <person name="Tomita M."/>
            <person name="Numata K."/>
            <person name="Arakawa K."/>
        </authorList>
    </citation>
    <scope>NUCLEOTIDE SEQUENCE</scope>
</reference>
<accession>A0A8X6PPJ9</accession>
<gene>
    <name evidence="3" type="primary">X975_05857</name>
    <name evidence="3" type="ORF">NPIL_688581</name>
</gene>
<dbReference type="GO" id="GO:0005615">
    <property type="term" value="C:extracellular space"/>
    <property type="evidence" value="ECO:0007669"/>
    <property type="project" value="TreeGrafter"/>
</dbReference>
<feature type="region of interest" description="Disordered" evidence="1">
    <location>
        <begin position="435"/>
        <end position="458"/>
    </location>
</feature>
<evidence type="ECO:0000256" key="1">
    <source>
        <dbReference type="SAM" id="MobiDB-lite"/>
    </source>
</evidence>
<keyword evidence="4" id="KW-1185">Reference proteome</keyword>
<dbReference type="PANTHER" id="PTHR10900:SF77">
    <property type="entry name" value="FI19380P1"/>
    <property type="match status" value="1"/>
</dbReference>
<dbReference type="FunFam" id="2.30.180.10:FF:000032">
    <property type="entry name" value="Fasciclin domain-containing protein, putative"/>
    <property type="match status" value="1"/>
</dbReference>
<dbReference type="SUPFAM" id="SSF82153">
    <property type="entry name" value="FAS1 domain"/>
    <property type="match status" value="2"/>
</dbReference>
<feature type="compositionally biased region" description="Pro residues" evidence="1">
    <location>
        <begin position="150"/>
        <end position="162"/>
    </location>
</feature>
<dbReference type="PANTHER" id="PTHR10900">
    <property type="entry name" value="PERIOSTIN-RELATED"/>
    <property type="match status" value="1"/>
</dbReference>
<dbReference type="Proteomes" id="UP000887013">
    <property type="component" value="Unassembled WGS sequence"/>
</dbReference>
<comment type="caution">
    <text evidence="3">The sequence shown here is derived from an EMBL/GenBank/DDBJ whole genome shotgun (WGS) entry which is preliminary data.</text>
</comment>
<evidence type="ECO:0000313" key="4">
    <source>
        <dbReference type="Proteomes" id="UP000887013"/>
    </source>
</evidence>
<dbReference type="InterPro" id="IPR036378">
    <property type="entry name" value="FAS1_dom_sf"/>
</dbReference>
<evidence type="ECO:0000259" key="2">
    <source>
        <dbReference type="PROSITE" id="PS50213"/>
    </source>
</evidence>
<dbReference type="Gene3D" id="2.30.180.10">
    <property type="entry name" value="FAS1 domain"/>
    <property type="match status" value="2"/>
</dbReference>
<feature type="compositionally biased region" description="Polar residues" evidence="1">
    <location>
        <begin position="278"/>
        <end position="289"/>
    </location>
</feature>
<dbReference type="InterPro" id="IPR050904">
    <property type="entry name" value="Adhesion/Biosynth-related"/>
</dbReference>
<feature type="region of interest" description="Disordered" evidence="1">
    <location>
        <begin position="147"/>
        <end position="182"/>
    </location>
</feature>
<dbReference type="InterPro" id="IPR000782">
    <property type="entry name" value="FAS1_domain"/>
</dbReference>
<organism evidence="3 4">
    <name type="scientific">Nephila pilipes</name>
    <name type="common">Giant wood spider</name>
    <name type="synonym">Nephila maculata</name>
    <dbReference type="NCBI Taxonomy" id="299642"/>
    <lineage>
        <taxon>Eukaryota</taxon>
        <taxon>Metazoa</taxon>
        <taxon>Ecdysozoa</taxon>
        <taxon>Arthropoda</taxon>
        <taxon>Chelicerata</taxon>
        <taxon>Arachnida</taxon>
        <taxon>Araneae</taxon>
        <taxon>Araneomorphae</taxon>
        <taxon>Entelegynae</taxon>
        <taxon>Araneoidea</taxon>
        <taxon>Nephilidae</taxon>
        <taxon>Nephila</taxon>
    </lineage>
</organism>
<dbReference type="AlphaFoldDB" id="A0A8X6PPJ9"/>
<sequence>MSESRPTDHPSSHFSRRFVIGPVFCSGNHLSSAGEATPATSKEVEFSGWKPMGQTEALSTSQFVKKFSDFKVENISDPATSETRRSFLLVYPPRPNNGREQPRGDQQNQIRNFGPPVRASPTQSRYHRMMNFGASEGSNRRIPTVFQRPKFPPVANPPPLPPHAQRQKKPLPNFKPESTSQHQVQIQLLDGYIVPPSGGNGVSAVHAKDKGTQITTFPLSLNNVPEIRLLLPGDVHQQLSNIQQPPQQQNHGPKPFPEPQGQIVNDNSDRPHQEYHNLDSNIPNPTFESQRYPENDVPRNQLPPNNNNNYEQPFKPPQDIPPQQINYEHPFKPPQNIPSQQINYEQNHNIEPRRPLNTFSQPDPSAYSNGLSFPDQGHRNFQGNNNQGQNYVSEFSQNFETQNGYQTNQHLDARGPVNQVQVHSFSNVQRNRYVQNSGGDRQNEGQVFTQKSNQPGVFPAYPGQVQRGYRGESFRPLSNENYNNNQNTNQGQIKTAEGGQQILNNQYNNVQNQNLGQNAWRGKQSNRGKQNHNSISPEQQNFYNINNKNVNNQGVTHTKTNYNVQSNVNQNTGITTDRQINSIQDTLDQQKITETDIFSSTQVNNGYQTSTDQDISTQEIYNNDRNSTIQSDQVYFIPSVPSQDDVQTQIPAFDVQKTTGNKDIESDVETANVVRGDTTLIQQKESEITSDTFTTSTGIVGGQLDARSDRSGSCDCSRDCAPLQRSPSENFGTSIREIARSLNADAFFEFVGLSDEEIESMLTVDGSYTLFIPSNEAVSRLPSNLVDHWRENNPDFTMALLNHVIQDVISLDQLKQGGRLTSRANGATIFVNNYNNEAVTVNGHRIVHGDVTAPKGGLIHVIDGTLCPVADQDIINTLRTCNKYDGFLTLADVTKLLDTMQDDGPFTVFLPSNEALTKIPSDELSVLKENVTLLREFLEYHIVQGAYFSGDLKDGQYLTTLHQKQPIRVGVRVDGCYRRLVEANNSPLFKADIPTKNGVIHVIDWILRPSDLSWCEGVILP</sequence>
<dbReference type="SMART" id="SM00554">
    <property type="entry name" value="FAS1"/>
    <property type="match status" value="2"/>
</dbReference>
<proteinExistence type="predicted"/>
<protein>
    <submittedName>
        <fullName evidence="3">Transforming growth factor-beta-induced protein ig-h3</fullName>
    </submittedName>
</protein>
<dbReference type="Pfam" id="PF02469">
    <property type="entry name" value="Fasciclin"/>
    <property type="match status" value="2"/>
</dbReference>
<dbReference type="OrthoDB" id="6409425at2759"/>
<feature type="region of interest" description="Disordered" evidence="1">
    <location>
        <begin position="91"/>
        <end position="124"/>
    </location>
</feature>
<dbReference type="PROSITE" id="PS50213">
    <property type="entry name" value="FAS1"/>
    <property type="match status" value="2"/>
</dbReference>
<feature type="region of interest" description="Disordered" evidence="1">
    <location>
        <begin position="243"/>
        <end position="323"/>
    </location>
</feature>
<feature type="compositionally biased region" description="Polar residues" evidence="1">
    <location>
        <begin position="435"/>
        <end position="455"/>
    </location>
</feature>
<dbReference type="EMBL" id="BMAW01072202">
    <property type="protein sequence ID" value="GFT81731.1"/>
    <property type="molecule type" value="Genomic_DNA"/>
</dbReference>
<feature type="compositionally biased region" description="Basic and acidic residues" evidence="1">
    <location>
        <begin position="267"/>
        <end position="277"/>
    </location>
</feature>
<feature type="domain" description="FAS1" evidence="2">
    <location>
        <begin position="731"/>
        <end position="866"/>
    </location>
</feature>
<evidence type="ECO:0000313" key="3">
    <source>
        <dbReference type="EMBL" id="GFT81731.1"/>
    </source>
</evidence>
<name>A0A8X6PPJ9_NEPPI</name>
<feature type="domain" description="FAS1" evidence="2">
    <location>
        <begin position="871"/>
        <end position="1007"/>
    </location>
</feature>